<keyword evidence="3" id="KW-0813">Transport</keyword>
<sequence length="247" mass="25819">MDGSGFTIALVVGAYLLAGLVKGVMGMGLPQVSLGILASVMAPAQAAAILIAPSFATNIWQMVTGPYLLALTRRLGGMLIGLFVGAWLGAGILTGANAKPAALGLGLVLVLYALMGLAKIKFTVSRRSEIWLGPIVGLATGYIMAATGVFVMPALAYLQAIGLEKEELVQALGLHFTLSTVALTFVLWGGGAFDTSLGLLSLFAIAPALIGMYIGQHIRRRISVETFRLCFFGGILLIGLQLAWRNI</sequence>
<accession>A0A1W6ZNR9</accession>
<keyword evidence="5 8" id="KW-0812">Transmembrane</keyword>
<dbReference type="PANTHER" id="PTHR30269:SF32">
    <property type="entry name" value="MEMBRANE TRANSPORTER PROTEIN-RELATED"/>
    <property type="match status" value="1"/>
</dbReference>
<dbReference type="Proteomes" id="UP000194137">
    <property type="component" value="Chromosome"/>
</dbReference>
<evidence type="ECO:0000256" key="7">
    <source>
        <dbReference type="ARBA" id="ARBA00023136"/>
    </source>
</evidence>
<feature type="transmembrane region" description="Helical" evidence="8">
    <location>
        <begin position="32"/>
        <end position="55"/>
    </location>
</feature>
<feature type="transmembrane region" description="Helical" evidence="8">
    <location>
        <begin position="75"/>
        <end position="94"/>
    </location>
</feature>
<protein>
    <recommendedName>
        <fullName evidence="8">Probable membrane transporter protein</fullName>
    </recommendedName>
</protein>
<feature type="transmembrane region" description="Helical" evidence="8">
    <location>
        <begin position="101"/>
        <end position="118"/>
    </location>
</feature>
<gene>
    <name evidence="9" type="ORF">CAK95_08110</name>
</gene>
<feature type="transmembrane region" description="Helical" evidence="8">
    <location>
        <begin position="168"/>
        <end position="190"/>
    </location>
</feature>
<keyword evidence="10" id="KW-1185">Reference proteome</keyword>
<dbReference type="InterPro" id="IPR052017">
    <property type="entry name" value="TSUP"/>
</dbReference>
<evidence type="ECO:0000256" key="6">
    <source>
        <dbReference type="ARBA" id="ARBA00022989"/>
    </source>
</evidence>
<dbReference type="OrthoDB" id="9800873at2"/>
<evidence type="ECO:0000256" key="1">
    <source>
        <dbReference type="ARBA" id="ARBA00004651"/>
    </source>
</evidence>
<dbReference type="GO" id="GO:0005886">
    <property type="term" value="C:plasma membrane"/>
    <property type="evidence" value="ECO:0007669"/>
    <property type="project" value="UniProtKB-SubCell"/>
</dbReference>
<organism evidence="9 10">
    <name type="scientific">Pseudorhodoplanes sinuspersici</name>
    <dbReference type="NCBI Taxonomy" id="1235591"/>
    <lineage>
        <taxon>Bacteria</taxon>
        <taxon>Pseudomonadati</taxon>
        <taxon>Pseudomonadota</taxon>
        <taxon>Alphaproteobacteria</taxon>
        <taxon>Hyphomicrobiales</taxon>
        <taxon>Pseudorhodoplanes</taxon>
    </lineage>
</organism>
<dbReference type="PANTHER" id="PTHR30269">
    <property type="entry name" value="TRANSMEMBRANE PROTEIN YFCA"/>
    <property type="match status" value="1"/>
</dbReference>
<dbReference type="STRING" id="1235591.CAK95_08110"/>
<proteinExistence type="inferred from homology"/>
<feature type="transmembrane region" description="Helical" evidence="8">
    <location>
        <begin position="6"/>
        <end position="25"/>
    </location>
</feature>
<reference evidence="9 10" key="1">
    <citation type="submission" date="2017-05" db="EMBL/GenBank/DDBJ databases">
        <title>Full genome sequence of Pseudorhodoplanes sinuspersici.</title>
        <authorList>
            <person name="Dastgheib S.M.M."/>
            <person name="Shavandi M."/>
            <person name="Tirandaz H."/>
        </authorList>
    </citation>
    <scope>NUCLEOTIDE SEQUENCE [LARGE SCALE GENOMIC DNA]</scope>
    <source>
        <strain evidence="9 10">RIPI110</strain>
    </source>
</reference>
<keyword evidence="7 8" id="KW-0472">Membrane</keyword>
<evidence type="ECO:0000256" key="3">
    <source>
        <dbReference type="ARBA" id="ARBA00022448"/>
    </source>
</evidence>
<evidence type="ECO:0000256" key="5">
    <source>
        <dbReference type="ARBA" id="ARBA00022692"/>
    </source>
</evidence>
<dbReference type="Pfam" id="PF01925">
    <property type="entry name" value="TauE"/>
    <property type="match status" value="1"/>
</dbReference>
<evidence type="ECO:0000256" key="8">
    <source>
        <dbReference type="RuleBase" id="RU363041"/>
    </source>
</evidence>
<dbReference type="RefSeq" id="WP_086087457.1">
    <property type="nucleotide sequence ID" value="NZ_CP021112.1"/>
</dbReference>
<comment type="subcellular location">
    <subcellularLocation>
        <location evidence="1 8">Cell membrane</location>
        <topology evidence="1 8">Multi-pass membrane protein</topology>
    </subcellularLocation>
</comment>
<dbReference type="KEGG" id="psin:CAK95_08110"/>
<comment type="similarity">
    <text evidence="2 8">Belongs to the 4-toluene sulfonate uptake permease (TSUP) (TC 2.A.102) family.</text>
</comment>
<name>A0A1W6ZNR9_9HYPH</name>
<evidence type="ECO:0000313" key="9">
    <source>
        <dbReference type="EMBL" id="ARP99048.1"/>
    </source>
</evidence>
<feature type="transmembrane region" description="Helical" evidence="8">
    <location>
        <begin position="130"/>
        <end position="156"/>
    </location>
</feature>
<dbReference type="InterPro" id="IPR002781">
    <property type="entry name" value="TM_pro_TauE-like"/>
</dbReference>
<keyword evidence="6 8" id="KW-1133">Transmembrane helix</keyword>
<feature type="transmembrane region" description="Helical" evidence="8">
    <location>
        <begin position="196"/>
        <end position="214"/>
    </location>
</feature>
<dbReference type="EMBL" id="CP021112">
    <property type="protein sequence ID" value="ARP99048.1"/>
    <property type="molecule type" value="Genomic_DNA"/>
</dbReference>
<feature type="transmembrane region" description="Helical" evidence="8">
    <location>
        <begin position="226"/>
        <end position="244"/>
    </location>
</feature>
<dbReference type="AlphaFoldDB" id="A0A1W6ZNR9"/>
<evidence type="ECO:0000256" key="2">
    <source>
        <dbReference type="ARBA" id="ARBA00009142"/>
    </source>
</evidence>
<evidence type="ECO:0000313" key="10">
    <source>
        <dbReference type="Proteomes" id="UP000194137"/>
    </source>
</evidence>
<evidence type="ECO:0000256" key="4">
    <source>
        <dbReference type="ARBA" id="ARBA00022475"/>
    </source>
</evidence>
<keyword evidence="4 8" id="KW-1003">Cell membrane</keyword>